<dbReference type="Pfam" id="PF11079">
    <property type="entry name" value="YqhG"/>
    <property type="match status" value="2"/>
</dbReference>
<dbReference type="InterPro" id="IPR024562">
    <property type="entry name" value="YqhG"/>
</dbReference>
<dbReference type="AlphaFoldDB" id="A0A850EU12"/>
<comment type="caution">
    <text evidence="1">The sequence shown here is derived from an EMBL/GenBank/DDBJ whole genome shotgun (WGS) entry which is preliminary data.</text>
</comment>
<keyword evidence="2" id="KW-1185">Reference proteome</keyword>
<proteinExistence type="predicted"/>
<accession>A0A850EU12</accession>
<evidence type="ECO:0000313" key="1">
    <source>
        <dbReference type="EMBL" id="NUU64076.1"/>
    </source>
</evidence>
<dbReference type="RefSeq" id="WP_175374435.1">
    <property type="nucleotide sequence ID" value="NZ_JABWCS010000221.1"/>
</dbReference>
<name>A0A850EU12_9BACL</name>
<gene>
    <name evidence="1" type="ORF">HPT30_27375</name>
</gene>
<dbReference type="EMBL" id="JABWCS010000221">
    <property type="protein sequence ID" value="NUU64076.1"/>
    <property type="molecule type" value="Genomic_DNA"/>
</dbReference>
<reference evidence="1" key="1">
    <citation type="submission" date="2020-06" db="EMBL/GenBank/DDBJ databases">
        <title>Paenibacillus sp. nov., isolated from soil.</title>
        <authorList>
            <person name="Seo Y.L."/>
        </authorList>
    </citation>
    <scope>NUCLEOTIDE SEQUENCE [LARGE SCALE GENOMIC DNA]</scope>
    <source>
        <strain evidence="1">JW14</strain>
    </source>
</reference>
<sequence>MTLSPQQVRKQVMDYLEATDCSIIETSPLHVTVKLSPRADQMLTDRPYYWGFVERTGVEPETLSFTFVFNPEQYDSQAEAALVPRSSGLGNPGLMRADTGNGIASKPVEIEAATEPGGIISAGSVGSPAPPGNPQDSILSRYFGVVPALPRIGPGMIRREDVIYGSKRLRQIWEAAREEGKCLYLFEDPGSRQRTTLFSAAYEPWLGVYYKVEMSCDLKREELHFMGISLVTGVITYEFGSKLSPLKLTPRLPENVHVQPLEMSVTAGAEQLEASLTARLAELDYSWAEEARERLRLELAIIDVYYEELLKEPDEEKRKEIEEQYARRRQETSWQYEPQIAVSAVTYGLFHLRKT</sequence>
<evidence type="ECO:0000313" key="2">
    <source>
        <dbReference type="Proteomes" id="UP000564806"/>
    </source>
</evidence>
<protein>
    <submittedName>
        <fullName evidence="1">Uncharacterized protein</fullName>
    </submittedName>
</protein>
<organism evidence="1 2">
    <name type="scientific">Paenibacillus agri</name>
    <dbReference type="NCBI Taxonomy" id="2744309"/>
    <lineage>
        <taxon>Bacteria</taxon>
        <taxon>Bacillati</taxon>
        <taxon>Bacillota</taxon>
        <taxon>Bacilli</taxon>
        <taxon>Bacillales</taxon>
        <taxon>Paenibacillaceae</taxon>
        <taxon>Paenibacillus</taxon>
    </lineage>
</organism>
<dbReference type="Proteomes" id="UP000564806">
    <property type="component" value="Unassembled WGS sequence"/>
</dbReference>